<keyword evidence="2" id="KW-1185">Reference proteome</keyword>
<proteinExistence type="predicted"/>
<evidence type="ECO:0000313" key="2">
    <source>
        <dbReference type="Proteomes" id="UP000242146"/>
    </source>
</evidence>
<dbReference type="EMBL" id="MCGT01000013">
    <property type="protein sequence ID" value="ORX54632.1"/>
    <property type="molecule type" value="Genomic_DNA"/>
</dbReference>
<reference evidence="1 2" key="1">
    <citation type="submission" date="2016-07" db="EMBL/GenBank/DDBJ databases">
        <title>Pervasive Adenine N6-methylation of Active Genes in Fungi.</title>
        <authorList>
            <consortium name="DOE Joint Genome Institute"/>
            <person name="Mondo S.J."/>
            <person name="Dannebaum R.O."/>
            <person name="Kuo R.C."/>
            <person name="Labutti K."/>
            <person name="Haridas S."/>
            <person name="Kuo A."/>
            <person name="Salamov A."/>
            <person name="Ahrendt S.R."/>
            <person name="Lipzen A."/>
            <person name="Sullivan W."/>
            <person name="Andreopoulos W.B."/>
            <person name="Clum A."/>
            <person name="Lindquist E."/>
            <person name="Daum C."/>
            <person name="Ramamoorthy G.K."/>
            <person name="Gryganskyi A."/>
            <person name="Culley D."/>
            <person name="Magnuson J.K."/>
            <person name="James T.Y."/>
            <person name="O'Malley M.A."/>
            <person name="Stajich J.E."/>
            <person name="Spatafora J.W."/>
            <person name="Visel A."/>
            <person name="Grigoriev I.V."/>
        </authorList>
    </citation>
    <scope>NUCLEOTIDE SEQUENCE [LARGE SCALE GENOMIC DNA]</scope>
    <source>
        <strain evidence="1 2">NRRL 3301</strain>
    </source>
</reference>
<organism evidence="1 2">
    <name type="scientific">Hesseltinella vesiculosa</name>
    <dbReference type="NCBI Taxonomy" id="101127"/>
    <lineage>
        <taxon>Eukaryota</taxon>
        <taxon>Fungi</taxon>
        <taxon>Fungi incertae sedis</taxon>
        <taxon>Mucoromycota</taxon>
        <taxon>Mucoromycotina</taxon>
        <taxon>Mucoromycetes</taxon>
        <taxon>Mucorales</taxon>
        <taxon>Cunninghamellaceae</taxon>
        <taxon>Hesseltinella</taxon>
    </lineage>
</organism>
<dbReference type="Proteomes" id="UP000242146">
    <property type="component" value="Unassembled WGS sequence"/>
</dbReference>
<name>A0A1X2GIZ9_9FUNG</name>
<sequence length="117" mass="13347">MFTNLDRSSMELTRASKHSTTAIERKILHQHMSMDAHNGNDRKSIADAALILPKVQMDLVKRCRCCLVWGPSKPTYKGKQMGFDGALQDKLMLQEKHHLAWPIERISICVKVLDSDE</sequence>
<comment type="caution">
    <text evidence="1">The sequence shown here is derived from an EMBL/GenBank/DDBJ whole genome shotgun (WGS) entry which is preliminary data.</text>
</comment>
<gene>
    <name evidence="1" type="ORF">DM01DRAFT_1039693</name>
</gene>
<protein>
    <submittedName>
        <fullName evidence="1">Uncharacterized protein</fullName>
    </submittedName>
</protein>
<accession>A0A1X2GIZ9</accession>
<evidence type="ECO:0000313" key="1">
    <source>
        <dbReference type="EMBL" id="ORX54632.1"/>
    </source>
</evidence>
<dbReference type="AlphaFoldDB" id="A0A1X2GIZ9"/>